<organism evidence="6 7">
    <name type="scientific">Gonapodya prolifera (strain JEL478)</name>
    <name type="common">Monoblepharis prolifera</name>
    <dbReference type="NCBI Taxonomy" id="1344416"/>
    <lineage>
        <taxon>Eukaryota</taxon>
        <taxon>Fungi</taxon>
        <taxon>Fungi incertae sedis</taxon>
        <taxon>Chytridiomycota</taxon>
        <taxon>Chytridiomycota incertae sedis</taxon>
        <taxon>Monoblepharidomycetes</taxon>
        <taxon>Monoblepharidales</taxon>
        <taxon>Gonapodyaceae</taxon>
        <taxon>Gonapodya</taxon>
    </lineage>
</organism>
<feature type="binding site" evidence="5">
    <location>
        <position position="343"/>
    </location>
    <ligand>
        <name>Fe cation</name>
        <dbReference type="ChEBI" id="CHEBI:24875"/>
        <note>catalytic</note>
    </ligand>
</feature>
<feature type="binding site" evidence="5">
    <location>
        <position position="272"/>
    </location>
    <ligand>
        <name>Fe cation</name>
        <dbReference type="ChEBI" id="CHEBI:24875"/>
        <note>catalytic</note>
    </ligand>
</feature>
<feature type="binding site" evidence="5">
    <location>
        <position position="224"/>
    </location>
    <ligand>
        <name>Fe cation</name>
        <dbReference type="ChEBI" id="CHEBI:24875"/>
        <note>catalytic</note>
    </ligand>
</feature>
<dbReference type="GO" id="GO:0016121">
    <property type="term" value="P:carotene catabolic process"/>
    <property type="evidence" value="ECO:0007669"/>
    <property type="project" value="TreeGrafter"/>
</dbReference>
<keyword evidence="7" id="KW-1185">Reference proteome</keyword>
<evidence type="ECO:0000313" key="7">
    <source>
        <dbReference type="Proteomes" id="UP000070544"/>
    </source>
</evidence>
<dbReference type="GO" id="GO:0046872">
    <property type="term" value="F:metal ion binding"/>
    <property type="evidence" value="ECO:0007669"/>
    <property type="project" value="UniProtKB-KW"/>
</dbReference>
<keyword evidence="2 5" id="KW-0479">Metal-binding</keyword>
<evidence type="ECO:0000256" key="5">
    <source>
        <dbReference type="PIRSR" id="PIRSR604294-1"/>
    </source>
</evidence>
<keyword evidence="3" id="KW-0560">Oxidoreductase</keyword>
<reference evidence="6 7" key="1">
    <citation type="journal article" date="2015" name="Genome Biol. Evol.">
        <title>Phylogenomic analyses indicate that early fungi evolved digesting cell walls of algal ancestors of land plants.</title>
        <authorList>
            <person name="Chang Y."/>
            <person name="Wang S."/>
            <person name="Sekimoto S."/>
            <person name="Aerts A.L."/>
            <person name="Choi C."/>
            <person name="Clum A."/>
            <person name="LaButti K.M."/>
            <person name="Lindquist E.A."/>
            <person name="Yee Ngan C."/>
            <person name="Ohm R.A."/>
            <person name="Salamov A.A."/>
            <person name="Grigoriev I.V."/>
            <person name="Spatafora J.W."/>
            <person name="Berbee M.L."/>
        </authorList>
    </citation>
    <scope>NUCLEOTIDE SEQUENCE [LARGE SCALE GENOMIC DNA]</scope>
    <source>
        <strain evidence="6 7">JEL478</strain>
    </source>
</reference>
<proteinExistence type="inferred from homology"/>
<dbReference type="PANTHER" id="PTHR10543:SF89">
    <property type="entry name" value="CAROTENOID 9,10(9',10')-CLEAVAGE DIOXYGENASE 1"/>
    <property type="match status" value="1"/>
</dbReference>
<dbReference type="AlphaFoldDB" id="A0A139AG96"/>
<keyword evidence="4 5" id="KW-0408">Iron</keyword>
<sequence length="538" mass="59655">MLGAAVRAVERMESGARIEEDDHEELKSVPVRHEEHERAPVVVEGQVPESFIGGEYIRNGFVVQDESAHVYEGMSIHWFDGNGQLHAVHFNEKEGPVTTKLKLEKLLKFPSSTSIAEFLEPISMSMVQNTLRPHLCRPGKCPSLNVAHRIQMARTAALYQLVRNAPGGETGKRNTANTAMVYYDGRFLALMEGGPPTTSCISLPNLETAGVYNYAGTVPRFTAHPKVDPVTGEMFFYETPKPHIMYYSVNSSGDLTTPRGIPVLLREPIMMHNLFVTENYAVVYDHPLVFSIPGAKPGPRPTHILSWRPELGTRIGVFPRNLGTGHTEKDIKWFDVETSVVIHTAARVLDSTLRADFPVVNTKYTCKRTRYISRDSLRKTTRRSLAVSSSTISARVSSHAVSDLLSGTPPGRKVISFPKNTYGGEAVFVPRDPNSTVRSDEVEYDGFLVVIVRDEARESSELHVYDARTMNERPVARLSIPHRVPYGFHGLWVTPEQIARQKVTDPSKAKEAGTDPIPEIGFLEGTAAKLVGTVASML</sequence>
<dbReference type="Pfam" id="PF03055">
    <property type="entry name" value="RPE65"/>
    <property type="match status" value="2"/>
</dbReference>
<dbReference type="STRING" id="1344416.A0A139AG96"/>
<dbReference type="PANTHER" id="PTHR10543">
    <property type="entry name" value="BETA-CAROTENE DIOXYGENASE"/>
    <property type="match status" value="1"/>
</dbReference>
<dbReference type="InterPro" id="IPR004294">
    <property type="entry name" value="Carotenoid_Oase"/>
</dbReference>
<dbReference type="EMBL" id="KQ965759">
    <property type="protein sequence ID" value="KXS15831.1"/>
    <property type="molecule type" value="Genomic_DNA"/>
</dbReference>
<dbReference type="GO" id="GO:0010436">
    <property type="term" value="F:carotenoid dioxygenase activity"/>
    <property type="evidence" value="ECO:0007669"/>
    <property type="project" value="TreeGrafter"/>
</dbReference>
<evidence type="ECO:0000256" key="1">
    <source>
        <dbReference type="ARBA" id="ARBA00006787"/>
    </source>
</evidence>
<protein>
    <submittedName>
        <fullName evidence="6">Carotenoid oxygenase</fullName>
    </submittedName>
</protein>
<gene>
    <name evidence="6" type="ORF">M427DRAFT_496313</name>
</gene>
<dbReference type="OrthoDB" id="1069523at2759"/>
<evidence type="ECO:0000256" key="3">
    <source>
        <dbReference type="ARBA" id="ARBA00023002"/>
    </source>
</evidence>
<comment type="cofactor">
    <cofactor evidence="5">
        <name>Fe(2+)</name>
        <dbReference type="ChEBI" id="CHEBI:29033"/>
    </cofactor>
    <text evidence="5">Binds 1 Fe(2+) ion per subunit.</text>
</comment>
<evidence type="ECO:0000256" key="2">
    <source>
        <dbReference type="ARBA" id="ARBA00022723"/>
    </source>
</evidence>
<dbReference type="Proteomes" id="UP000070544">
    <property type="component" value="Unassembled WGS sequence"/>
</dbReference>
<evidence type="ECO:0000256" key="4">
    <source>
        <dbReference type="ARBA" id="ARBA00023004"/>
    </source>
</evidence>
<accession>A0A139AG96</accession>
<feature type="binding site" evidence="5">
    <location>
        <position position="489"/>
    </location>
    <ligand>
        <name>Fe cation</name>
        <dbReference type="ChEBI" id="CHEBI:24875"/>
        <note>catalytic</note>
    </ligand>
</feature>
<comment type="similarity">
    <text evidence="1">Belongs to the carotenoid oxygenase family.</text>
</comment>
<name>A0A139AG96_GONPJ</name>
<evidence type="ECO:0000313" key="6">
    <source>
        <dbReference type="EMBL" id="KXS15831.1"/>
    </source>
</evidence>